<feature type="compositionally biased region" description="Low complexity" evidence="1">
    <location>
        <begin position="531"/>
        <end position="545"/>
    </location>
</feature>
<dbReference type="Gene3D" id="3.30.300.30">
    <property type="match status" value="1"/>
</dbReference>
<dbReference type="SUPFAM" id="SSF56801">
    <property type="entry name" value="Acetyl-CoA synthetase-like"/>
    <property type="match status" value="1"/>
</dbReference>
<dbReference type="Proteomes" id="UP001252243">
    <property type="component" value="Unassembled WGS sequence"/>
</dbReference>
<evidence type="ECO:0000313" key="5">
    <source>
        <dbReference type="Proteomes" id="UP001252243"/>
    </source>
</evidence>
<gene>
    <name evidence="4" type="ORF">J2X01_000778</name>
</gene>
<name>A0ABU1U8J7_9MICC</name>
<comment type="caution">
    <text evidence="4">The sequence shown here is derived from an EMBL/GenBank/DDBJ whole genome shotgun (WGS) entry which is preliminary data.</text>
</comment>
<dbReference type="PANTHER" id="PTHR43767:SF1">
    <property type="entry name" value="NONRIBOSOMAL PEPTIDE SYNTHASE PES1 (EUROFUNG)-RELATED"/>
    <property type="match status" value="1"/>
</dbReference>
<proteinExistence type="predicted"/>
<dbReference type="InterPro" id="IPR020845">
    <property type="entry name" value="AMP-binding_CS"/>
</dbReference>
<dbReference type="InterPro" id="IPR000873">
    <property type="entry name" value="AMP-dep_synth/lig_dom"/>
</dbReference>
<sequence length="545" mass="57825">MSSTTGPGRADGLHTLGRWTTDRSLATPHRIAVDDRGCTLSYGDLERRAAGLAAGLRAAGYVTGDRIATLTGNSSDHVVLFFACAKAGLVLVPLSWRLSRRELAAQLELADPQLLLVENELDSLAAGACTLLAHRPRTAALGPGGIEKYVPPPSRMLPALRGPDAAREVRDDDPLLMIFTSGTEGTSKAAVLTHANCFWTNLSLSRTLDLGSTDVVLAVLPQFHVGGWNIQPLLAWWTGATVVLERGFEPGRVLQLIAERGVTMLMGVPTQYLMLAEHPDFAAAQLGSLRHAVVGGAPMPAPLLRIWHRRGVALSQGYGLTEASPNVLCLANEDAARMVGYSGKPYPHVAVAVADPVTGEILDGATSGELLVGGPGVFAGYFRDPAATAAVLAGDWLRTGDLVERDAEGYIRVVDRLKDIFISGGENVAPAEVEAALLAHPAVAQAAVVGVEDDRWGETGVGFVVIRPGMATDEQELLEHCAAQLAHFKVPARIETVGALPRTALNKVLRTRLRQELDGRTPARRQEHSTADLPPAALPADGGRR</sequence>
<dbReference type="RefSeq" id="WP_310050715.1">
    <property type="nucleotide sequence ID" value="NZ_JAVDVQ010000002.1"/>
</dbReference>
<evidence type="ECO:0000256" key="1">
    <source>
        <dbReference type="SAM" id="MobiDB-lite"/>
    </source>
</evidence>
<dbReference type="EC" id="6.2.1.-" evidence="4"/>
<dbReference type="InterPro" id="IPR045851">
    <property type="entry name" value="AMP-bd_C_sf"/>
</dbReference>
<dbReference type="Pfam" id="PF00501">
    <property type="entry name" value="AMP-binding"/>
    <property type="match status" value="1"/>
</dbReference>
<dbReference type="Gene3D" id="3.40.50.12780">
    <property type="entry name" value="N-terminal domain of ligase-like"/>
    <property type="match status" value="1"/>
</dbReference>
<reference evidence="4 5" key="1">
    <citation type="submission" date="2023-07" db="EMBL/GenBank/DDBJ databases">
        <title>Sorghum-associated microbial communities from plants grown in Nebraska, USA.</title>
        <authorList>
            <person name="Schachtman D."/>
        </authorList>
    </citation>
    <scope>NUCLEOTIDE SEQUENCE [LARGE SCALE GENOMIC DNA]</scope>
    <source>
        <strain evidence="4 5">BE167</strain>
    </source>
</reference>
<accession>A0ABU1U8J7</accession>
<dbReference type="Pfam" id="PF13193">
    <property type="entry name" value="AMP-binding_C"/>
    <property type="match status" value="1"/>
</dbReference>
<evidence type="ECO:0000259" key="3">
    <source>
        <dbReference type="Pfam" id="PF13193"/>
    </source>
</evidence>
<feature type="region of interest" description="Disordered" evidence="1">
    <location>
        <begin position="515"/>
        <end position="545"/>
    </location>
</feature>
<protein>
    <submittedName>
        <fullName evidence="4">Fatty-acyl-CoA synthase</fullName>
        <ecNumber evidence="4">6.2.1.-</ecNumber>
    </submittedName>
</protein>
<dbReference type="GO" id="GO:0016874">
    <property type="term" value="F:ligase activity"/>
    <property type="evidence" value="ECO:0007669"/>
    <property type="project" value="UniProtKB-KW"/>
</dbReference>
<feature type="domain" description="AMP-dependent synthetase/ligase" evidence="2">
    <location>
        <begin position="26"/>
        <end position="382"/>
    </location>
</feature>
<feature type="domain" description="AMP-binding enzyme C-terminal" evidence="3">
    <location>
        <begin position="432"/>
        <end position="507"/>
    </location>
</feature>
<organism evidence="4 5">
    <name type="scientific">Arthrobacter ginsengisoli</name>
    <dbReference type="NCBI Taxonomy" id="1356565"/>
    <lineage>
        <taxon>Bacteria</taxon>
        <taxon>Bacillati</taxon>
        <taxon>Actinomycetota</taxon>
        <taxon>Actinomycetes</taxon>
        <taxon>Micrococcales</taxon>
        <taxon>Micrococcaceae</taxon>
        <taxon>Arthrobacter</taxon>
    </lineage>
</organism>
<evidence type="ECO:0000313" key="4">
    <source>
        <dbReference type="EMBL" id="MDR7081501.1"/>
    </source>
</evidence>
<dbReference type="InterPro" id="IPR042099">
    <property type="entry name" value="ANL_N_sf"/>
</dbReference>
<evidence type="ECO:0000259" key="2">
    <source>
        <dbReference type="Pfam" id="PF00501"/>
    </source>
</evidence>
<feature type="compositionally biased region" description="Basic and acidic residues" evidence="1">
    <location>
        <begin position="515"/>
        <end position="530"/>
    </location>
</feature>
<dbReference type="PANTHER" id="PTHR43767">
    <property type="entry name" value="LONG-CHAIN-FATTY-ACID--COA LIGASE"/>
    <property type="match status" value="1"/>
</dbReference>
<dbReference type="InterPro" id="IPR025110">
    <property type="entry name" value="AMP-bd_C"/>
</dbReference>
<dbReference type="EMBL" id="JAVDVQ010000002">
    <property type="protein sequence ID" value="MDR7081501.1"/>
    <property type="molecule type" value="Genomic_DNA"/>
</dbReference>
<dbReference type="InterPro" id="IPR050237">
    <property type="entry name" value="ATP-dep_AMP-bd_enzyme"/>
</dbReference>
<dbReference type="PROSITE" id="PS00455">
    <property type="entry name" value="AMP_BINDING"/>
    <property type="match status" value="1"/>
</dbReference>
<keyword evidence="4" id="KW-0436">Ligase</keyword>
<keyword evidence="5" id="KW-1185">Reference proteome</keyword>